<dbReference type="Pfam" id="PF00995">
    <property type="entry name" value="Sec1"/>
    <property type="match status" value="1"/>
</dbReference>
<dbReference type="SUPFAM" id="SSF56815">
    <property type="entry name" value="Sec1/munc18-like (SM) proteins"/>
    <property type="match status" value="1"/>
</dbReference>
<accession>F4QB23</accession>
<feature type="compositionally biased region" description="Low complexity" evidence="2">
    <location>
        <begin position="28"/>
        <end position="39"/>
    </location>
</feature>
<keyword evidence="4" id="KW-1185">Reference proteome</keyword>
<name>F4QB23_CACFS</name>
<organism evidence="3 4">
    <name type="scientific">Cavenderia fasciculata</name>
    <name type="common">Slime mold</name>
    <name type="synonym">Dictyostelium fasciculatum</name>
    <dbReference type="NCBI Taxonomy" id="261658"/>
    <lineage>
        <taxon>Eukaryota</taxon>
        <taxon>Amoebozoa</taxon>
        <taxon>Evosea</taxon>
        <taxon>Eumycetozoa</taxon>
        <taxon>Dictyostelia</taxon>
        <taxon>Acytosteliales</taxon>
        <taxon>Cavenderiaceae</taxon>
        <taxon>Cavenderia</taxon>
    </lineage>
</organism>
<dbReference type="GO" id="GO:0016192">
    <property type="term" value="P:vesicle-mediated transport"/>
    <property type="evidence" value="ECO:0007669"/>
    <property type="project" value="InterPro"/>
</dbReference>
<dbReference type="Gene3D" id="3.40.50.1910">
    <property type="match status" value="2"/>
</dbReference>
<feature type="region of interest" description="Disordered" evidence="2">
    <location>
        <begin position="718"/>
        <end position="739"/>
    </location>
</feature>
<dbReference type="Proteomes" id="UP000007797">
    <property type="component" value="Unassembled WGS sequence"/>
</dbReference>
<dbReference type="RefSeq" id="XP_004351311.1">
    <property type="nucleotide sequence ID" value="XM_004351259.1"/>
</dbReference>
<feature type="compositionally biased region" description="Low complexity" evidence="2">
    <location>
        <begin position="120"/>
        <end position="169"/>
    </location>
</feature>
<feature type="region of interest" description="Disordered" evidence="2">
    <location>
        <begin position="1"/>
        <end position="42"/>
    </location>
</feature>
<dbReference type="AlphaFoldDB" id="F4QB23"/>
<dbReference type="KEGG" id="dfa:DFA_10668"/>
<feature type="compositionally biased region" description="Low complexity" evidence="2">
    <location>
        <begin position="82"/>
        <end position="93"/>
    </location>
</feature>
<feature type="compositionally biased region" description="Low complexity" evidence="2">
    <location>
        <begin position="628"/>
        <end position="642"/>
    </location>
</feature>
<proteinExistence type="inferred from homology"/>
<dbReference type="InterPro" id="IPR043154">
    <property type="entry name" value="Sec-1-like_dom1"/>
</dbReference>
<evidence type="ECO:0000313" key="3">
    <source>
        <dbReference type="EMBL" id="EGG14795.1"/>
    </source>
</evidence>
<dbReference type="OMA" id="EFHIFFV"/>
<dbReference type="Gene3D" id="3.40.50.2060">
    <property type="match status" value="1"/>
</dbReference>
<feature type="region of interest" description="Disordered" evidence="2">
    <location>
        <begin position="628"/>
        <end position="647"/>
    </location>
</feature>
<dbReference type="PANTHER" id="PTHR11679">
    <property type="entry name" value="VESICLE PROTEIN SORTING-ASSOCIATED"/>
    <property type="match status" value="1"/>
</dbReference>
<comment type="similarity">
    <text evidence="1">Belongs to the STXBP/unc-18/SEC1 family.</text>
</comment>
<sequence length="804" mass="90727">MEEPSSADQEDGGVGGYTSSMITKIKNHNNSNNGNNKYNTISHNSINPIHRTRQSLVIVGGGSPPKHFNRPIPRGDDDNYITNNSTTTTTMSNNEKRKSLPASFFKQHLNKDKDKDTTPSSESPNKSSNNLSFMFKKLNNNNNNKDININNNNNNQNNVTIPQQQQQQQLTQLPNLTNNEPLERLRESNRKGLGDVLSLVKPSPFALIIDAKTTSLLNLITDVVFLKTNGADKIYKLNNGRLDTDCQSIVYLLRPTFENINIVIGHVNQHRLDGLKKEYTIIYIPRINLKCERLLEEHLGCTITSLEYPLDLVVLDNDLLSLELPTLYSDLYLDHDKSQLSIITKSIQKLQLLYGGGGGRIPHIKGKGHYSKLVFDSLLRSNQHLTTVSKEIDTLMLIDRQVDLITPLCTPLTFEGLIDDFFSINNNEHVLENTSKKQQQQVVKKPGQQKVSYPLHSGDKIYSQLRDRNFSSLVGMNGILNMITKNLDDPQSTLDGSESLTTIKNIIRKVNAQRLEENSLSIHIALSIQIQTITSDKYFSNILVNEQRLLHNQDIHLVEEYIEECIMRKELLWRVLKLMSLYSLVKGSINTRLYNRLKMRIVQIYGCEHLITLNNLEKVGLLKEATTSSSSSMDSSPMSSTDNGNNNQSSTIFNWINEELELVKEDIDELEPKDIGFVHSGYAPLSCRLIQHAFSRKLDGWKGIESILKALPGGPTFEESYPSPSLPQQQINTNSTTTTTTTTPKTIIYFIGGVTRTEISAIRFLGHKMKRDFLIITTKIISNGNASSSLFTNLIENFNNRENP</sequence>
<gene>
    <name evidence="3" type="ORF">DFA_10668</name>
</gene>
<dbReference type="InterPro" id="IPR036045">
    <property type="entry name" value="Sec1-like_sf"/>
</dbReference>
<feature type="compositionally biased region" description="Acidic residues" evidence="2">
    <location>
        <begin position="1"/>
        <end position="11"/>
    </location>
</feature>
<dbReference type="STRING" id="1054147.F4QB23"/>
<feature type="region of interest" description="Disordered" evidence="2">
    <location>
        <begin position="58"/>
        <end position="169"/>
    </location>
</feature>
<feature type="compositionally biased region" description="Polar residues" evidence="2">
    <location>
        <begin position="722"/>
        <end position="735"/>
    </location>
</feature>
<evidence type="ECO:0000313" key="4">
    <source>
        <dbReference type="Proteomes" id="UP000007797"/>
    </source>
</evidence>
<dbReference type="EMBL" id="GL883027">
    <property type="protein sequence ID" value="EGG14795.1"/>
    <property type="molecule type" value="Genomic_DNA"/>
</dbReference>
<dbReference type="InterPro" id="IPR027482">
    <property type="entry name" value="Sec1-like_dom2"/>
</dbReference>
<protein>
    <submittedName>
        <fullName evidence="3">Sec1-like family protein</fullName>
    </submittedName>
</protein>
<dbReference type="OrthoDB" id="10262287at2759"/>
<evidence type="ECO:0000256" key="2">
    <source>
        <dbReference type="SAM" id="MobiDB-lite"/>
    </source>
</evidence>
<dbReference type="GeneID" id="14866809"/>
<dbReference type="InterPro" id="IPR043155">
    <property type="entry name" value="VPS33_dom3b"/>
</dbReference>
<dbReference type="InterPro" id="IPR001619">
    <property type="entry name" value="Sec1-like"/>
</dbReference>
<reference evidence="4" key="1">
    <citation type="journal article" date="2011" name="Genome Res.">
        <title>Phylogeny-wide analysis of social amoeba genomes highlights ancient origins for complex intercellular communication.</title>
        <authorList>
            <person name="Heidel A.J."/>
            <person name="Lawal H.M."/>
            <person name="Felder M."/>
            <person name="Schilde C."/>
            <person name="Helps N.R."/>
            <person name="Tunggal B."/>
            <person name="Rivero F."/>
            <person name="John U."/>
            <person name="Schleicher M."/>
            <person name="Eichinger L."/>
            <person name="Platzer M."/>
            <person name="Noegel A.A."/>
            <person name="Schaap P."/>
            <person name="Gloeckner G."/>
        </authorList>
    </citation>
    <scope>NUCLEOTIDE SEQUENCE [LARGE SCALE GENOMIC DNA]</scope>
    <source>
        <strain evidence="4">SH3</strain>
    </source>
</reference>
<dbReference type="Gene3D" id="1.25.40.850">
    <property type="match status" value="1"/>
</dbReference>
<evidence type="ECO:0000256" key="1">
    <source>
        <dbReference type="ARBA" id="ARBA00009884"/>
    </source>
</evidence>